<evidence type="ECO:0000313" key="2">
    <source>
        <dbReference type="EMBL" id="MBW6400099.1"/>
    </source>
</evidence>
<evidence type="ECO:0008006" key="4">
    <source>
        <dbReference type="Google" id="ProtNLM"/>
    </source>
</evidence>
<dbReference type="Proteomes" id="UP001196565">
    <property type="component" value="Unassembled WGS sequence"/>
</dbReference>
<evidence type="ECO:0000256" key="1">
    <source>
        <dbReference type="SAM" id="SignalP"/>
    </source>
</evidence>
<feature type="signal peptide" evidence="1">
    <location>
        <begin position="1"/>
        <end position="23"/>
    </location>
</feature>
<gene>
    <name evidence="2" type="ORF">KPL78_19730</name>
</gene>
<protein>
    <recommendedName>
        <fullName evidence="4">DUF11 domain-containing protein</fullName>
    </recommendedName>
</protein>
<evidence type="ECO:0000313" key="3">
    <source>
        <dbReference type="Proteomes" id="UP001196565"/>
    </source>
</evidence>
<dbReference type="RefSeq" id="WP_219764712.1">
    <property type="nucleotide sequence ID" value="NZ_JAHYBZ010000007.1"/>
</dbReference>
<keyword evidence="3" id="KW-1185">Reference proteome</keyword>
<proteinExistence type="predicted"/>
<accession>A0ABS7AFY4</accession>
<comment type="caution">
    <text evidence="2">The sequence shown here is derived from an EMBL/GenBank/DDBJ whole genome shotgun (WGS) entry which is preliminary data.</text>
</comment>
<sequence length="139" mass="14741">MTRIAAWAVGAALLAGFAPVAQAQNRAEVMVEGRTDTGGANPACMLVVSVRNVGDAPLRVFVADVTASDAGSGQPLRMPMVSIPLRSIEPGQTKEWSNTTVSDARCEQVRLQVMSVTCMRRCESVTWRQQGLAALAAPQ</sequence>
<reference evidence="2 3" key="1">
    <citation type="submission" date="2021-07" db="EMBL/GenBank/DDBJ databases">
        <authorList>
            <person name="So Y."/>
        </authorList>
    </citation>
    <scope>NUCLEOTIDE SEQUENCE [LARGE SCALE GENOMIC DNA]</scope>
    <source>
        <strain evidence="2 3">HJA6</strain>
    </source>
</reference>
<feature type="chain" id="PRO_5045129016" description="DUF11 domain-containing protein" evidence="1">
    <location>
        <begin position="24"/>
        <end position="139"/>
    </location>
</feature>
<dbReference type="EMBL" id="JAHYBZ010000007">
    <property type="protein sequence ID" value="MBW6400099.1"/>
    <property type="molecule type" value="Genomic_DNA"/>
</dbReference>
<keyword evidence="1" id="KW-0732">Signal</keyword>
<name>A0ABS7AFY4_9PROT</name>
<organism evidence="2 3">
    <name type="scientific">Roseomonas alba</name>
    <dbReference type="NCBI Taxonomy" id="2846776"/>
    <lineage>
        <taxon>Bacteria</taxon>
        <taxon>Pseudomonadati</taxon>
        <taxon>Pseudomonadota</taxon>
        <taxon>Alphaproteobacteria</taxon>
        <taxon>Acetobacterales</taxon>
        <taxon>Roseomonadaceae</taxon>
        <taxon>Roseomonas</taxon>
    </lineage>
</organism>